<dbReference type="EnsemblPlants" id="evm.model.05.1293">
    <property type="protein sequence ID" value="cds.evm.model.05.1293"/>
    <property type="gene ID" value="evm.TU.05.1293"/>
</dbReference>
<reference evidence="2" key="2">
    <citation type="submission" date="2021-03" db="UniProtKB">
        <authorList>
            <consortium name="EnsemblPlants"/>
        </authorList>
    </citation>
    <scope>IDENTIFICATION</scope>
</reference>
<name>A0A803PKR9_CANSA</name>
<feature type="compositionally biased region" description="Basic and acidic residues" evidence="1">
    <location>
        <begin position="1"/>
        <end position="12"/>
    </location>
</feature>
<sequence length="279" mass="30610">MRMRRLGRDWRLRHGPRSQATDWGRTLNYNGEWDRGGAGTTKADPILGPRSDQDEPGDGTEFKSEQDLDQEPGPKPKLKTQQGLGTEAGNKPRDPRPEIQIRTEEADDILDLYLVTWLEAKPKANRGPEAGTGLGPRPRIKACIGPRPGLGPETHTSVLCAEFGFGSRMQVMMRSYQSSVESLGPSQGSGPSLSLRSKSPTRVCSKPSRIPIQDLDPYQSRFCLVQFRSEIVFGSGIEIEECGLGRAGLCPKSGSILEYEFGSDSGLGRKLESTDPIRV</sequence>
<feature type="region of interest" description="Disordered" evidence="1">
    <location>
        <begin position="1"/>
        <end position="103"/>
    </location>
</feature>
<evidence type="ECO:0000313" key="3">
    <source>
        <dbReference type="Proteomes" id="UP000596661"/>
    </source>
</evidence>
<organism evidence="2 3">
    <name type="scientific">Cannabis sativa</name>
    <name type="common">Hemp</name>
    <name type="synonym">Marijuana</name>
    <dbReference type="NCBI Taxonomy" id="3483"/>
    <lineage>
        <taxon>Eukaryota</taxon>
        <taxon>Viridiplantae</taxon>
        <taxon>Streptophyta</taxon>
        <taxon>Embryophyta</taxon>
        <taxon>Tracheophyta</taxon>
        <taxon>Spermatophyta</taxon>
        <taxon>Magnoliopsida</taxon>
        <taxon>eudicotyledons</taxon>
        <taxon>Gunneridae</taxon>
        <taxon>Pentapetalae</taxon>
        <taxon>rosids</taxon>
        <taxon>fabids</taxon>
        <taxon>Rosales</taxon>
        <taxon>Cannabaceae</taxon>
        <taxon>Cannabis</taxon>
    </lineage>
</organism>
<accession>A0A803PKR9</accession>
<feature type="compositionally biased region" description="Basic and acidic residues" evidence="1">
    <location>
        <begin position="90"/>
        <end position="103"/>
    </location>
</feature>
<evidence type="ECO:0000313" key="2">
    <source>
        <dbReference type="EnsemblPlants" id="cds.evm.model.05.1293"/>
    </source>
</evidence>
<dbReference type="EMBL" id="UZAU01000521">
    <property type="status" value="NOT_ANNOTATED_CDS"/>
    <property type="molecule type" value="Genomic_DNA"/>
</dbReference>
<proteinExistence type="predicted"/>
<dbReference type="Proteomes" id="UP000596661">
    <property type="component" value="Chromosome 5"/>
</dbReference>
<keyword evidence="3" id="KW-1185">Reference proteome</keyword>
<dbReference type="AlphaFoldDB" id="A0A803PKR9"/>
<feature type="compositionally biased region" description="Low complexity" evidence="1">
    <location>
        <begin position="182"/>
        <end position="197"/>
    </location>
</feature>
<evidence type="ECO:0000256" key="1">
    <source>
        <dbReference type="SAM" id="MobiDB-lite"/>
    </source>
</evidence>
<protein>
    <submittedName>
        <fullName evidence="2">Uncharacterized protein</fullName>
    </submittedName>
</protein>
<dbReference type="Gramene" id="evm.model.05.1293">
    <property type="protein sequence ID" value="cds.evm.model.05.1293"/>
    <property type="gene ID" value="evm.TU.05.1293"/>
</dbReference>
<feature type="region of interest" description="Disordered" evidence="1">
    <location>
        <begin position="180"/>
        <end position="202"/>
    </location>
</feature>
<reference evidence="2" key="1">
    <citation type="submission" date="2018-11" db="EMBL/GenBank/DDBJ databases">
        <authorList>
            <person name="Grassa J C."/>
        </authorList>
    </citation>
    <scope>NUCLEOTIDE SEQUENCE [LARGE SCALE GENOMIC DNA]</scope>
</reference>